<dbReference type="Proteomes" id="UP001066276">
    <property type="component" value="Chromosome 8"/>
</dbReference>
<protein>
    <submittedName>
        <fullName evidence="2">Uncharacterized protein</fullName>
    </submittedName>
</protein>
<accession>A0AAV7P009</accession>
<sequence>MGSPIATHPHATHPDERHHAVSRSHHRGRDTERATRSHGDRDMVLQAVAHLTQIQEWDKSRFSLKPALTQAELTLLYFIHVPDLERTLGTASCIHPTAEYPDA</sequence>
<gene>
    <name evidence="2" type="ORF">NDU88_008814</name>
</gene>
<proteinExistence type="predicted"/>
<dbReference type="EMBL" id="JANPWB010000012">
    <property type="protein sequence ID" value="KAJ1120652.1"/>
    <property type="molecule type" value="Genomic_DNA"/>
</dbReference>
<feature type="region of interest" description="Disordered" evidence="1">
    <location>
        <begin position="1"/>
        <end position="41"/>
    </location>
</feature>
<evidence type="ECO:0000256" key="1">
    <source>
        <dbReference type="SAM" id="MobiDB-lite"/>
    </source>
</evidence>
<evidence type="ECO:0000313" key="2">
    <source>
        <dbReference type="EMBL" id="KAJ1120652.1"/>
    </source>
</evidence>
<reference evidence="2" key="1">
    <citation type="journal article" date="2022" name="bioRxiv">
        <title>Sequencing and chromosome-scale assembly of the giantPleurodeles waltlgenome.</title>
        <authorList>
            <person name="Brown T."/>
            <person name="Elewa A."/>
            <person name="Iarovenko S."/>
            <person name="Subramanian E."/>
            <person name="Araus A.J."/>
            <person name="Petzold A."/>
            <person name="Susuki M."/>
            <person name="Suzuki K.-i.T."/>
            <person name="Hayashi T."/>
            <person name="Toyoda A."/>
            <person name="Oliveira C."/>
            <person name="Osipova E."/>
            <person name="Leigh N.D."/>
            <person name="Simon A."/>
            <person name="Yun M.H."/>
        </authorList>
    </citation>
    <scope>NUCLEOTIDE SEQUENCE</scope>
    <source>
        <strain evidence="2">20211129_DDA</strain>
        <tissue evidence="2">Liver</tissue>
    </source>
</reference>
<comment type="caution">
    <text evidence="2">The sequence shown here is derived from an EMBL/GenBank/DDBJ whole genome shotgun (WGS) entry which is preliminary data.</text>
</comment>
<feature type="compositionally biased region" description="Basic and acidic residues" evidence="1">
    <location>
        <begin position="29"/>
        <end position="41"/>
    </location>
</feature>
<organism evidence="2 3">
    <name type="scientific">Pleurodeles waltl</name>
    <name type="common">Iberian ribbed newt</name>
    <dbReference type="NCBI Taxonomy" id="8319"/>
    <lineage>
        <taxon>Eukaryota</taxon>
        <taxon>Metazoa</taxon>
        <taxon>Chordata</taxon>
        <taxon>Craniata</taxon>
        <taxon>Vertebrata</taxon>
        <taxon>Euteleostomi</taxon>
        <taxon>Amphibia</taxon>
        <taxon>Batrachia</taxon>
        <taxon>Caudata</taxon>
        <taxon>Salamandroidea</taxon>
        <taxon>Salamandridae</taxon>
        <taxon>Pleurodelinae</taxon>
        <taxon>Pleurodeles</taxon>
    </lineage>
</organism>
<evidence type="ECO:0000313" key="3">
    <source>
        <dbReference type="Proteomes" id="UP001066276"/>
    </source>
</evidence>
<dbReference type="AlphaFoldDB" id="A0AAV7P009"/>
<name>A0AAV7P009_PLEWA</name>
<keyword evidence="3" id="KW-1185">Reference proteome</keyword>